<evidence type="ECO:0000313" key="2">
    <source>
        <dbReference type="Proteomes" id="UP000426772"/>
    </source>
</evidence>
<proteinExistence type="predicted"/>
<accession>A0ABY3LI69</accession>
<dbReference type="Proteomes" id="UP000426772">
    <property type="component" value="Unassembled WGS sequence"/>
</dbReference>
<organism evidence="1 2">
    <name type="scientific">Pantoea vagans</name>
    <dbReference type="NCBI Taxonomy" id="470934"/>
    <lineage>
        <taxon>Bacteria</taxon>
        <taxon>Pseudomonadati</taxon>
        <taxon>Pseudomonadota</taxon>
        <taxon>Gammaproteobacteria</taxon>
        <taxon>Enterobacterales</taxon>
        <taxon>Erwiniaceae</taxon>
        <taxon>Pantoea</taxon>
    </lineage>
</organism>
<gene>
    <name evidence="1" type="ORF">D9O29_06025</name>
</gene>
<protein>
    <submittedName>
        <fullName evidence="1">DNA polymerase V</fullName>
    </submittedName>
</protein>
<keyword evidence="2" id="KW-1185">Reference proteome</keyword>
<reference evidence="1 2" key="1">
    <citation type="submission" date="2018-10" db="EMBL/GenBank/DDBJ databases">
        <title>Draft genome sequence of Pantoea vagans isolated from corpses of the sugarcane aphid Melanaphis sacchari Zehntner.</title>
        <authorList>
            <person name="Toledo E."/>
            <person name="Pena G."/>
            <person name="Lozano L."/>
        </authorList>
    </citation>
    <scope>NUCLEOTIDE SEQUENCE [LARGE SCALE GENOMIC DNA]</scope>
    <source>
        <strain evidence="1 2">ET-90</strain>
    </source>
</reference>
<sequence>MPRENEIKAAFRLAIKRDARGRYIVSTLDFVHQLQQLNWQFTAREANRWIEVRKSDFRDISASEGEDRIFQVFNPNGGL</sequence>
<dbReference type="EMBL" id="RCNL01000002">
    <property type="protein sequence ID" value="TXL79819.1"/>
    <property type="molecule type" value="Genomic_DNA"/>
</dbReference>
<comment type="caution">
    <text evidence="1">The sequence shown here is derived from an EMBL/GenBank/DDBJ whole genome shotgun (WGS) entry which is preliminary data.</text>
</comment>
<name>A0ABY3LI69_9GAMM</name>
<evidence type="ECO:0000313" key="1">
    <source>
        <dbReference type="EMBL" id="TXL79819.1"/>
    </source>
</evidence>
<dbReference type="RefSeq" id="WP_147788776.1">
    <property type="nucleotide sequence ID" value="NZ_CP171466.1"/>
</dbReference>